<dbReference type="EMBL" id="JAFIRN010000008">
    <property type="protein sequence ID" value="KAG5844407.1"/>
    <property type="molecule type" value="Genomic_DNA"/>
</dbReference>
<protein>
    <submittedName>
        <fullName evidence="2">Uncharacterized protein</fullName>
    </submittedName>
</protein>
<feature type="compositionally biased region" description="Polar residues" evidence="1">
    <location>
        <begin position="97"/>
        <end position="106"/>
    </location>
</feature>
<name>A0A9D3RYZ4_ANGAN</name>
<comment type="caution">
    <text evidence="2">The sequence shown here is derived from an EMBL/GenBank/DDBJ whole genome shotgun (WGS) entry which is preliminary data.</text>
</comment>
<accession>A0A9D3RYZ4</accession>
<dbReference type="AlphaFoldDB" id="A0A9D3RYZ4"/>
<proteinExistence type="predicted"/>
<reference evidence="2" key="1">
    <citation type="submission" date="2021-01" db="EMBL/GenBank/DDBJ databases">
        <title>A chromosome-scale assembly of European eel, Anguilla anguilla.</title>
        <authorList>
            <person name="Henkel C."/>
            <person name="Jong-Raadsen S.A."/>
            <person name="Dufour S."/>
            <person name="Weltzien F.-A."/>
            <person name="Palstra A.P."/>
            <person name="Pelster B."/>
            <person name="Spaink H.P."/>
            <person name="Van Den Thillart G.E."/>
            <person name="Jansen H."/>
            <person name="Zahm M."/>
            <person name="Klopp C."/>
            <person name="Cedric C."/>
            <person name="Louis A."/>
            <person name="Berthelot C."/>
            <person name="Parey E."/>
            <person name="Roest Crollius H."/>
            <person name="Montfort J."/>
            <person name="Robinson-Rechavi M."/>
            <person name="Bucao C."/>
            <person name="Bouchez O."/>
            <person name="Gislard M."/>
            <person name="Lluch J."/>
            <person name="Milhes M."/>
            <person name="Lampietro C."/>
            <person name="Lopez Roques C."/>
            <person name="Donnadieu C."/>
            <person name="Braasch I."/>
            <person name="Desvignes T."/>
            <person name="Postlethwait J."/>
            <person name="Bobe J."/>
            <person name="Guiguen Y."/>
            <person name="Dirks R."/>
        </authorList>
    </citation>
    <scope>NUCLEOTIDE SEQUENCE</scope>
    <source>
        <strain evidence="2">Tag_6206</strain>
        <tissue evidence="2">Liver</tissue>
    </source>
</reference>
<evidence type="ECO:0000256" key="1">
    <source>
        <dbReference type="SAM" id="MobiDB-lite"/>
    </source>
</evidence>
<sequence>MRVPCRRAENSGPGTRRASVLRHGLQRLALTVNTFWLPTSARPWGCPSRRWSATSRCLTFSLEKQAEARRPQAPEAERSASRLIPGWVARRAGAPRRSQQPNSFFTSPRRGGSASGCHLRTPSIHAQGR</sequence>
<evidence type="ECO:0000313" key="3">
    <source>
        <dbReference type="Proteomes" id="UP001044222"/>
    </source>
</evidence>
<feature type="region of interest" description="Disordered" evidence="1">
    <location>
        <begin position="90"/>
        <end position="129"/>
    </location>
</feature>
<dbReference type="Proteomes" id="UP001044222">
    <property type="component" value="Chromosome 8"/>
</dbReference>
<feature type="region of interest" description="Disordered" evidence="1">
    <location>
        <begin position="65"/>
        <end position="84"/>
    </location>
</feature>
<evidence type="ECO:0000313" key="2">
    <source>
        <dbReference type="EMBL" id="KAG5844407.1"/>
    </source>
</evidence>
<organism evidence="2 3">
    <name type="scientific">Anguilla anguilla</name>
    <name type="common">European freshwater eel</name>
    <name type="synonym">Muraena anguilla</name>
    <dbReference type="NCBI Taxonomy" id="7936"/>
    <lineage>
        <taxon>Eukaryota</taxon>
        <taxon>Metazoa</taxon>
        <taxon>Chordata</taxon>
        <taxon>Craniata</taxon>
        <taxon>Vertebrata</taxon>
        <taxon>Euteleostomi</taxon>
        <taxon>Actinopterygii</taxon>
        <taxon>Neopterygii</taxon>
        <taxon>Teleostei</taxon>
        <taxon>Anguilliformes</taxon>
        <taxon>Anguillidae</taxon>
        <taxon>Anguilla</taxon>
    </lineage>
</organism>
<feature type="compositionally biased region" description="Basic and acidic residues" evidence="1">
    <location>
        <begin position="65"/>
        <end position="80"/>
    </location>
</feature>
<gene>
    <name evidence="2" type="ORF">ANANG_G00162200</name>
</gene>
<keyword evidence="3" id="KW-1185">Reference proteome</keyword>